<dbReference type="InterPro" id="IPR028994">
    <property type="entry name" value="Integrin_alpha_N"/>
</dbReference>
<dbReference type="Gene3D" id="2.130.10.130">
    <property type="entry name" value="Integrin alpha, N-terminal"/>
    <property type="match status" value="2"/>
</dbReference>
<accession>A0A4S8HVF0</accession>
<feature type="domain" description="ASPIC/UnbV" evidence="2">
    <location>
        <begin position="639"/>
        <end position="709"/>
    </location>
</feature>
<dbReference type="RefSeq" id="WP_136577780.1">
    <property type="nucleotide sequence ID" value="NZ_STFF01000003.1"/>
</dbReference>
<dbReference type="SUPFAM" id="SSF48452">
    <property type="entry name" value="TPR-like"/>
    <property type="match status" value="1"/>
</dbReference>
<evidence type="ECO:0000256" key="1">
    <source>
        <dbReference type="ARBA" id="ARBA00022729"/>
    </source>
</evidence>
<dbReference type="InterPro" id="IPR013517">
    <property type="entry name" value="FG-GAP"/>
</dbReference>
<keyword evidence="4" id="KW-1185">Reference proteome</keyword>
<keyword evidence="1" id="KW-0732">Signal</keyword>
<evidence type="ECO:0000259" key="2">
    <source>
        <dbReference type="Pfam" id="PF07593"/>
    </source>
</evidence>
<dbReference type="AlphaFoldDB" id="A0A4S8HVF0"/>
<dbReference type="InterPro" id="IPR027039">
    <property type="entry name" value="Crtac1"/>
</dbReference>
<dbReference type="Gene3D" id="1.25.40.10">
    <property type="entry name" value="Tetratricopeptide repeat domain"/>
    <property type="match status" value="1"/>
</dbReference>
<dbReference type="EMBL" id="STFF01000003">
    <property type="protein sequence ID" value="THU39648.1"/>
    <property type="molecule type" value="Genomic_DNA"/>
</dbReference>
<evidence type="ECO:0000313" key="4">
    <source>
        <dbReference type="Proteomes" id="UP000306918"/>
    </source>
</evidence>
<dbReference type="PANTHER" id="PTHR16026:SF0">
    <property type="entry name" value="CARTILAGE ACIDIC PROTEIN 1"/>
    <property type="match status" value="1"/>
</dbReference>
<protein>
    <submittedName>
        <fullName evidence="3">CRTAC1 family protein</fullName>
    </submittedName>
</protein>
<sequence length="749" mass="82024">MTIAFPQTRLAIFLWLALFSCTSQKSNNKEMISLLSTVAASENSVNNSFASETKYAFYDSLLKKAVIYPDSATAIYGMANTLLELGQEEKAIVLFEGLLKSLPPTMLTNQKLIMKNLAIAYLRLGERKNCIYNHTGESCIYPIANKGIHVNKQGAEKAIELYKALLKYDPYDMESKWLLNIAYMATGEYPHQVPAPFLLSLPGADSSVAIKPFTDLSARVGLNIKNQAGGSVVDDFNNDGYADLITSSWSLQEGMHYFINNGNGTFSDAAISSGLKDLTGGLNMVQTDYNNDGWKDIFVLRGAWKGKFGKEPNSLLKNNGDGTFTDVTKEAGLLSFHPTQTATWADFNNDGWLDVFIGNESYGYDDINPCELYINNTDGTFSEATVKAGCDVVAFVKGVTSGDYNNDGWTDIFISTLNGKKILLKNEGVVNGFNHFKDVSLKAGLANNNTGTFTTWFWDYDNDGWLDILVCGYEFTKSLAWYSAAQAENAPIGNSGKIFLFRNNQDGTFEDVSEKSGLHTIAFAMGGNFGDIDNDGYLDFYLGTGNPQYTSLVPNKMFKNIAGARFADITISARVGNLQKGHGVSFIDLDNDGDQDIYIDMGGAYAGDAYENALYVNPGQNNNHRILFTFQGNQCNRAAIGARIKITFTENGMQRTIYRDVNSGGSFGANPLMQHIGTGAATVVDEVVIQWPGTKTTQVFKQLPADVVYTIKEGNPTFTTTRLNKFNFNSVTPNIIDCFPAAKAAVAGK</sequence>
<comment type="caution">
    <text evidence="3">The sequence shown here is derived from an EMBL/GenBank/DDBJ whole genome shotgun (WGS) entry which is preliminary data.</text>
</comment>
<dbReference type="InterPro" id="IPR011519">
    <property type="entry name" value="UnbV_ASPIC"/>
</dbReference>
<dbReference type="SUPFAM" id="SSF69318">
    <property type="entry name" value="Integrin alpha N-terminal domain"/>
    <property type="match status" value="1"/>
</dbReference>
<dbReference type="Proteomes" id="UP000306918">
    <property type="component" value="Unassembled WGS sequence"/>
</dbReference>
<gene>
    <name evidence="3" type="ORF">FAM09_14220</name>
</gene>
<organism evidence="3 4">
    <name type="scientific">Niastella caeni</name>
    <dbReference type="NCBI Taxonomy" id="2569763"/>
    <lineage>
        <taxon>Bacteria</taxon>
        <taxon>Pseudomonadati</taxon>
        <taxon>Bacteroidota</taxon>
        <taxon>Chitinophagia</taxon>
        <taxon>Chitinophagales</taxon>
        <taxon>Chitinophagaceae</taxon>
        <taxon>Niastella</taxon>
    </lineage>
</organism>
<dbReference type="OrthoDB" id="974255at2"/>
<dbReference type="Pfam" id="PF07593">
    <property type="entry name" value="UnbV_ASPIC"/>
    <property type="match status" value="1"/>
</dbReference>
<evidence type="ECO:0000313" key="3">
    <source>
        <dbReference type="EMBL" id="THU39648.1"/>
    </source>
</evidence>
<dbReference type="PANTHER" id="PTHR16026">
    <property type="entry name" value="CARTILAGE ACIDIC PROTEIN 1"/>
    <property type="match status" value="1"/>
</dbReference>
<dbReference type="Pfam" id="PF13517">
    <property type="entry name" value="FG-GAP_3"/>
    <property type="match status" value="2"/>
</dbReference>
<proteinExistence type="predicted"/>
<name>A0A4S8HVF0_9BACT</name>
<reference evidence="3 4" key="1">
    <citation type="submission" date="2019-04" db="EMBL/GenBank/DDBJ databases">
        <title>Niastella caeni sp. nov., isolated from activated sludge.</title>
        <authorList>
            <person name="Sheng M."/>
        </authorList>
    </citation>
    <scope>NUCLEOTIDE SEQUENCE [LARGE SCALE GENOMIC DNA]</scope>
    <source>
        <strain evidence="3 4">HX-2-15</strain>
    </source>
</reference>
<dbReference type="InterPro" id="IPR011990">
    <property type="entry name" value="TPR-like_helical_dom_sf"/>
</dbReference>